<reference evidence="2 3" key="1">
    <citation type="submission" date="2018-11" db="EMBL/GenBank/DDBJ databases">
        <authorList>
            <person name="Na S.W."/>
            <person name="Baik M."/>
        </authorList>
    </citation>
    <scope>NUCLEOTIDE SEQUENCE [LARGE SCALE GENOMIC DNA]</scope>
    <source>
        <strain evidence="2 3">E39</strain>
    </source>
</reference>
<accession>A0A5P8E7A1</accession>
<dbReference type="OrthoDB" id="6631730at2"/>
<protein>
    <submittedName>
        <fullName evidence="2">EpsG family protein</fullName>
    </submittedName>
</protein>
<feature type="transmembrane region" description="Helical" evidence="1">
    <location>
        <begin position="31"/>
        <end position="49"/>
    </location>
</feature>
<feature type="transmembrane region" description="Helical" evidence="1">
    <location>
        <begin position="162"/>
        <end position="186"/>
    </location>
</feature>
<evidence type="ECO:0000256" key="1">
    <source>
        <dbReference type="SAM" id="Phobius"/>
    </source>
</evidence>
<name>A0A5P8E7A1_9BACT</name>
<keyword evidence="1" id="KW-1133">Transmembrane helix</keyword>
<organism evidence="2 3">
    <name type="scientific">Pseudoprevotella muciniphila</name>
    <dbReference type="NCBI Taxonomy" id="2133944"/>
    <lineage>
        <taxon>Bacteria</taxon>
        <taxon>Pseudomonadati</taxon>
        <taxon>Bacteroidota</taxon>
        <taxon>Bacteroidia</taxon>
        <taxon>Bacteroidales</taxon>
        <taxon>Prevotellaceae</taxon>
        <taxon>Pseudoprevotella</taxon>
    </lineage>
</organism>
<dbReference type="KEGG" id="alq:C7Y71_007670"/>
<feature type="transmembrane region" description="Helical" evidence="1">
    <location>
        <begin position="245"/>
        <end position="263"/>
    </location>
</feature>
<dbReference type="InterPro" id="IPR049458">
    <property type="entry name" value="EpsG-like"/>
</dbReference>
<feature type="transmembrane region" description="Helical" evidence="1">
    <location>
        <begin position="198"/>
        <end position="225"/>
    </location>
</feature>
<dbReference type="RefSeq" id="WP_111897974.1">
    <property type="nucleotide sequence ID" value="NZ_CP033459.1"/>
</dbReference>
<evidence type="ECO:0000313" key="3">
    <source>
        <dbReference type="Proteomes" id="UP000249375"/>
    </source>
</evidence>
<feature type="transmembrane region" description="Helical" evidence="1">
    <location>
        <begin position="330"/>
        <end position="350"/>
    </location>
</feature>
<feature type="transmembrane region" description="Helical" evidence="1">
    <location>
        <begin position="139"/>
        <end position="156"/>
    </location>
</feature>
<keyword evidence="3" id="KW-1185">Reference proteome</keyword>
<dbReference type="Pfam" id="PF14897">
    <property type="entry name" value="EpsG"/>
    <property type="match status" value="1"/>
</dbReference>
<evidence type="ECO:0000313" key="2">
    <source>
        <dbReference type="EMBL" id="QFQ12905.1"/>
    </source>
</evidence>
<gene>
    <name evidence="2" type="ORF">C7Y71_007670</name>
</gene>
<keyword evidence="1" id="KW-0812">Transmembrane</keyword>
<keyword evidence="1" id="KW-0472">Membrane</keyword>
<dbReference type="Proteomes" id="UP000249375">
    <property type="component" value="Chromosome"/>
</dbReference>
<proteinExistence type="predicted"/>
<sequence length="354" mass="40593">MYVAIYLSIMVIVAFLGFAESDEDEGVALRRKYIIYGVIVLLLTFLAGLRPIGIDNDGEAYVRYFNGLIDYDFEVELSFDMIAAISKFISDSPVVLFLIYALLAIPLKGFAITRLTKFVFVSLMVWMSNFFILQDVTQIRAAVATASFLMGLHFYLKKQWPVFLLFVAVSIFFHTSAVLFLMVLFFSNKPLSNMARWILAVPPIIGMAMALMKVDLVVALPIDYVQNKVEIYEELRDTGVMGDEINVLNIVFLLRIMTYYFLLWKYKVVEEQGKYVSLFLKLYMFSLFFFTALAFFPVAAFRVSEMFGVVEIVLLPCVIYAFEQKFAGKLFITIYAFAYVIYNIFVGELLDLTM</sequence>
<dbReference type="AlphaFoldDB" id="A0A5P8E7A1"/>
<feature type="transmembrane region" description="Helical" evidence="1">
    <location>
        <begin position="275"/>
        <end position="300"/>
    </location>
</feature>
<dbReference type="EMBL" id="CP033459">
    <property type="protein sequence ID" value="QFQ12905.1"/>
    <property type="molecule type" value="Genomic_DNA"/>
</dbReference>
<feature type="transmembrane region" description="Helical" evidence="1">
    <location>
        <begin position="88"/>
        <end position="105"/>
    </location>
</feature>